<evidence type="ECO:0000259" key="3">
    <source>
        <dbReference type="Pfam" id="PF14016"/>
    </source>
</evidence>
<dbReference type="PROSITE" id="PS51257">
    <property type="entry name" value="PROKAR_LIPOPROTEIN"/>
    <property type="match status" value="1"/>
</dbReference>
<gene>
    <name evidence="4" type="ORF">D7294_06755</name>
</gene>
<dbReference type="InterPro" id="IPR025326">
    <property type="entry name" value="DUF4232"/>
</dbReference>
<keyword evidence="2" id="KW-0732">Signal</keyword>
<dbReference type="OrthoDB" id="485007at2"/>
<evidence type="ECO:0000313" key="5">
    <source>
        <dbReference type="Proteomes" id="UP000272474"/>
    </source>
</evidence>
<reference evidence="4 5" key="1">
    <citation type="journal article" date="2014" name="Int. J. Syst. Evol. Microbiol.">
        <title>Streptomyces hoynatensis sp. nov., isolated from deep marine sediment.</title>
        <authorList>
            <person name="Veyisoglu A."/>
            <person name="Sahin N."/>
        </authorList>
    </citation>
    <scope>NUCLEOTIDE SEQUENCE [LARGE SCALE GENOMIC DNA]</scope>
    <source>
        <strain evidence="4 5">KCTC 29097</strain>
    </source>
</reference>
<evidence type="ECO:0000256" key="1">
    <source>
        <dbReference type="SAM" id="MobiDB-lite"/>
    </source>
</evidence>
<name>A0A3A9ZBR2_9ACTN</name>
<dbReference type="Proteomes" id="UP000272474">
    <property type="component" value="Unassembled WGS sequence"/>
</dbReference>
<comment type="caution">
    <text evidence="4">The sequence shown here is derived from an EMBL/GenBank/DDBJ whole genome shotgun (WGS) entry which is preliminary data.</text>
</comment>
<dbReference type="RefSeq" id="WP_120676585.1">
    <property type="nucleotide sequence ID" value="NZ_RBAL01000003.1"/>
</dbReference>
<feature type="domain" description="DUF4232" evidence="3">
    <location>
        <begin position="91"/>
        <end position="219"/>
    </location>
</feature>
<dbReference type="EMBL" id="RBAL01000003">
    <property type="protein sequence ID" value="RKN44816.1"/>
    <property type="molecule type" value="Genomic_DNA"/>
</dbReference>
<feature type="compositionally biased region" description="Acidic residues" evidence="1">
    <location>
        <begin position="52"/>
        <end position="78"/>
    </location>
</feature>
<keyword evidence="5" id="KW-1185">Reference proteome</keyword>
<sequence>MSSYRRRSAALTSLTVLAVLFAGGCSDSGDSDSGSDSSAQDQDSGGQSADGDAGDSSDAGDADDGDSGSDDANDEDSDTGNAAAQGEIPWCTAEALSPSLNPLDSGAGQRYAALVLTNVSDGSCRTQGWPGLMLLDADDNPIQTETIRDRSEESHQITVAPGDSVWSRLHWTVVAGDQDAPDGTCGTEPASLAVIAPDEQDFSSAEWDFGQVCGGGTIDAVALVEGSGPEE</sequence>
<proteinExistence type="predicted"/>
<dbReference type="Pfam" id="PF14016">
    <property type="entry name" value="DUF4232"/>
    <property type="match status" value="1"/>
</dbReference>
<feature type="compositionally biased region" description="Low complexity" evidence="1">
    <location>
        <begin position="27"/>
        <end position="51"/>
    </location>
</feature>
<feature type="region of interest" description="Disordered" evidence="1">
    <location>
        <begin position="27"/>
        <end position="86"/>
    </location>
</feature>
<feature type="chain" id="PRO_5038377977" evidence="2">
    <location>
        <begin position="23"/>
        <end position="231"/>
    </location>
</feature>
<organism evidence="4 5">
    <name type="scientific">Streptomyces hoynatensis</name>
    <dbReference type="NCBI Taxonomy" id="1141874"/>
    <lineage>
        <taxon>Bacteria</taxon>
        <taxon>Bacillati</taxon>
        <taxon>Actinomycetota</taxon>
        <taxon>Actinomycetes</taxon>
        <taxon>Kitasatosporales</taxon>
        <taxon>Streptomycetaceae</taxon>
        <taxon>Streptomyces</taxon>
    </lineage>
</organism>
<dbReference type="AlphaFoldDB" id="A0A3A9ZBR2"/>
<feature type="signal peptide" evidence="2">
    <location>
        <begin position="1"/>
        <end position="22"/>
    </location>
</feature>
<evidence type="ECO:0000313" key="4">
    <source>
        <dbReference type="EMBL" id="RKN44816.1"/>
    </source>
</evidence>
<protein>
    <submittedName>
        <fullName evidence="4">DUF4232 domain-containing protein</fullName>
    </submittedName>
</protein>
<evidence type="ECO:0000256" key="2">
    <source>
        <dbReference type="SAM" id="SignalP"/>
    </source>
</evidence>
<accession>A0A3A9ZBR2</accession>